<reference evidence="2" key="1">
    <citation type="journal article" date="2021" name="PeerJ">
        <title>Extensive microbial diversity within the chicken gut microbiome revealed by metagenomics and culture.</title>
        <authorList>
            <person name="Gilroy R."/>
            <person name="Ravi A."/>
            <person name="Getino M."/>
            <person name="Pursley I."/>
            <person name="Horton D.L."/>
            <person name="Alikhan N.F."/>
            <person name="Baker D."/>
            <person name="Gharbi K."/>
            <person name="Hall N."/>
            <person name="Watson M."/>
            <person name="Adriaenssens E.M."/>
            <person name="Foster-Nyarko E."/>
            <person name="Jarju S."/>
            <person name="Secka A."/>
            <person name="Antonio M."/>
            <person name="Oren A."/>
            <person name="Chaudhuri R.R."/>
            <person name="La Ragione R."/>
            <person name="Hildebrand F."/>
            <person name="Pallen M.J."/>
        </authorList>
    </citation>
    <scope>NUCLEOTIDE SEQUENCE</scope>
    <source>
        <strain evidence="2">CHK179-28034</strain>
    </source>
</reference>
<name>A0A9D2EN33_9FIRM</name>
<sequence length="185" mass="21220">MTDVYENGNAKKILIVSYSYSGNTHRIAEEIRMAVGGDSYTIFPWQPYPMEFSELLRQVKEEVKTKYRPRLLPVNVVSANYDIIFAGSPNWCGTIAPPLYSWLYYSKLNGKIILPFVSHCGGTQGDIQKDISRLCPKSEVRETLYVLDSTLDDGRTFPDLLARWLEKNQIPHKKKGKENDDKRLV</sequence>
<dbReference type="PANTHER" id="PTHR39201:SF1">
    <property type="entry name" value="FLAVODOXIN-LIKE DOMAIN-CONTAINING PROTEIN"/>
    <property type="match status" value="1"/>
</dbReference>
<protein>
    <submittedName>
        <fullName evidence="2">Flavodoxin</fullName>
    </submittedName>
</protein>
<dbReference type="AlphaFoldDB" id="A0A9D2EN33"/>
<dbReference type="Pfam" id="PF12682">
    <property type="entry name" value="Flavodoxin_4"/>
    <property type="match status" value="1"/>
</dbReference>
<dbReference type="InterPro" id="IPR029039">
    <property type="entry name" value="Flavoprotein-like_sf"/>
</dbReference>
<dbReference type="GO" id="GO:0016651">
    <property type="term" value="F:oxidoreductase activity, acting on NAD(P)H"/>
    <property type="evidence" value="ECO:0007669"/>
    <property type="project" value="UniProtKB-ARBA"/>
</dbReference>
<proteinExistence type="predicted"/>
<dbReference type="SUPFAM" id="SSF52218">
    <property type="entry name" value="Flavoproteins"/>
    <property type="match status" value="1"/>
</dbReference>
<gene>
    <name evidence="2" type="ORF">H9968_10780</name>
</gene>
<accession>A0A9D2EN33</accession>
<dbReference type="Gene3D" id="3.40.50.360">
    <property type="match status" value="1"/>
</dbReference>
<evidence type="ECO:0000313" key="3">
    <source>
        <dbReference type="Proteomes" id="UP000824049"/>
    </source>
</evidence>
<dbReference type="GO" id="GO:0010181">
    <property type="term" value="F:FMN binding"/>
    <property type="evidence" value="ECO:0007669"/>
    <property type="project" value="InterPro"/>
</dbReference>
<dbReference type="PANTHER" id="PTHR39201">
    <property type="entry name" value="EXPORTED PROTEIN-RELATED"/>
    <property type="match status" value="1"/>
</dbReference>
<reference evidence="2" key="2">
    <citation type="submission" date="2021-04" db="EMBL/GenBank/DDBJ databases">
        <authorList>
            <person name="Gilroy R."/>
        </authorList>
    </citation>
    <scope>NUCLEOTIDE SEQUENCE</scope>
    <source>
        <strain evidence="2">CHK179-28034</strain>
    </source>
</reference>
<evidence type="ECO:0000259" key="1">
    <source>
        <dbReference type="Pfam" id="PF12682"/>
    </source>
</evidence>
<evidence type="ECO:0000313" key="2">
    <source>
        <dbReference type="EMBL" id="HIZ40381.1"/>
    </source>
</evidence>
<dbReference type="InterPro" id="IPR008254">
    <property type="entry name" value="Flavodoxin/NO_synth"/>
</dbReference>
<comment type="caution">
    <text evidence="2">The sequence shown here is derived from an EMBL/GenBank/DDBJ whole genome shotgun (WGS) entry which is preliminary data.</text>
</comment>
<dbReference type="Proteomes" id="UP000824049">
    <property type="component" value="Unassembled WGS sequence"/>
</dbReference>
<organism evidence="2 3">
    <name type="scientific">Candidatus Anaerobutyricum stercoris</name>
    <dbReference type="NCBI Taxonomy" id="2838457"/>
    <lineage>
        <taxon>Bacteria</taxon>
        <taxon>Bacillati</taxon>
        <taxon>Bacillota</taxon>
        <taxon>Clostridia</taxon>
        <taxon>Lachnospirales</taxon>
        <taxon>Lachnospiraceae</taxon>
        <taxon>Anaerobutyricum</taxon>
    </lineage>
</organism>
<feature type="domain" description="Flavodoxin-like" evidence="1">
    <location>
        <begin position="12"/>
        <end position="166"/>
    </location>
</feature>
<dbReference type="EMBL" id="DXBR01000098">
    <property type="protein sequence ID" value="HIZ40381.1"/>
    <property type="molecule type" value="Genomic_DNA"/>
</dbReference>